<name>A0A238YE20_9RHOB</name>
<dbReference type="AlphaFoldDB" id="A0A238YE20"/>
<organism evidence="2 4">
    <name type="scientific">Paracoccus sediminis</name>
    <dbReference type="NCBI Taxonomy" id="1214787"/>
    <lineage>
        <taxon>Bacteria</taxon>
        <taxon>Pseudomonadati</taxon>
        <taxon>Pseudomonadota</taxon>
        <taxon>Alphaproteobacteria</taxon>
        <taxon>Rhodobacterales</taxon>
        <taxon>Paracoccaceae</taxon>
        <taxon>Paracoccus</taxon>
    </lineage>
</organism>
<dbReference type="EMBL" id="SIRL01000016">
    <property type="protein sequence ID" value="TBN46779.1"/>
    <property type="molecule type" value="Genomic_DNA"/>
</dbReference>
<dbReference type="OrthoDB" id="8115207at2"/>
<evidence type="ECO:0000313" key="5">
    <source>
        <dbReference type="Proteomes" id="UP000292859"/>
    </source>
</evidence>
<keyword evidence="1" id="KW-1133">Transmembrane helix</keyword>
<accession>A0A238YE20</accession>
<dbReference type="Proteomes" id="UP000292859">
    <property type="component" value="Unassembled WGS sequence"/>
</dbReference>
<reference evidence="4" key="2">
    <citation type="submission" date="2017-06" db="EMBL/GenBank/DDBJ databases">
        <authorList>
            <person name="Varghese N."/>
            <person name="Submissions S."/>
        </authorList>
    </citation>
    <scope>NUCLEOTIDE SEQUENCE [LARGE SCALE GENOMIC DNA]</scope>
    <source>
        <strain evidence="4">DSM 26170</strain>
    </source>
</reference>
<feature type="transmembrane region" description="Helical" evidence="1">
    <location>
        <begin position="175"/>
        <end position="196"/>
    </location>
</feature>
<sequence length="249" mass="27688">MTAIERTEAQLLLRRIVRDARLRHLLAAAIGAGFLALFAAVHASWSPMHRWNRAFGDVSLMLVALSVGIGPLSRFVRPVVRVLPLRRELGIHGCLYAIVHTAIILVGWVEWDLMRLFGFEWHPQIREYVMFQHGFALANAVGLAALGLVILLAATSSDLAVGLLGASGWKFIQMGVLPLWWLTVAHVGYFLFIHFMSFHRATPEPNPLQMWFVALVLLVLSLRSAAYVQTVRLRSQAHMANAGSKNAPV</sequence>
<feature type="transmembrane region" description="Helical" evidence="1">
    <location>
        <begin position="208"/>
        <end position="228"/>
    </location>
</feature>
<keyword evidence="1" id="KW-0812">Transmembrane</keyword>
<reference evidence="3 5" key="3">
    <citation type="submission" date="2019-02" db="EMBL/GenBank/DDBJ databases">
        <authorList>
            <person name="Zhang G."/>
        </authorList>
    </citation>
    <scope>NUCLEOTIDE SEQUENCE [LARGE SCALE GENOMIC DNA]</scope>
    <source>
        <strain evidence="3 5">CMB17</strain>
    </source>
</reference>
<feature type="transmembrane region" description="Helical" evidence="1">
    <location>
        <begin position="25"/>
        <end position="46"/>
    </location>
</feature>
<evidence type="ECO:0000313" key="2">
    <source>
        <dbReference type="EMBL" id="SNR69300.1"/>
    </source>
</evidence>
<evidence type="ECO:0000256" key="1">
    <source>
        <dbReference type="SAM" id="Phobius"/>
    </source>
</evidence>
<reference evidence="2" key="1">
    <citation type="submission" date="2017-06" db="EMBL/GenBank/DDBJ databases">
        <authorList>
            <person name="Kim H.J."/>
            <person name="Triplett B.A."/>
        </authorList>
    </citation>
    <scope>NUCLEOTIDE SEQUENCE [LARGE SCALE GENOMIC DNA]</scope>
    <source>
        <strain evidence="2">DSM 26170</strain>
    </source>
</reference>
<proteinExistence type="predicted"/>
<evidence type="ECO:0000313" key="3">
    <source>
        <dbReference type="EMBL" id="TBN46779.1"/>
    </source>
</evidence>
<feature type="transmembrane region" description="Helical" evidence="1">
    <location>
        <begin position="129"/>
        <end position="154"/>
    </location>
</feature>
<dbReference type="EMBL" id="FZNM01000017">
    <property type="protein sequence ID" value="SNR69300.1"/>
    <property type="molecule type" value="Genomic_DNA"/>
</dbReference>
<gene>
    <name evidence="3" type="ORF">EYF88_15970</name>
    <name evidence="2" type="ORF">SAMN06265378_11759</name>
</gene>
<keyword evidence="1" id="KW-0472">Membrane</keyword>
<dbReference type="Proteomes" id="UP000198409">
    <property type="component" value="Unassembled WGS sequence"/>
</dbReference>
<dbReference type="RefSeq" id="WP_131023388.1">
    <property type="nucleotide sequence ID" value="NZ_FZNM01000017.1"/>
</dbReference>
<keyword evidence="5" id="KW-1185">Reference proteome</keyword>
<feature type="transmembrane region" description="Helical" evidence="1">
    <location>
        <begin position="89"/>
        <end position="109"/>
    </location>
</feature>
<evidence type="ECO:0000313" key="4">
    <source>
        <dbReference type="Proteomes" id="UP000198409"/>
    </source>
</evidence>
<protein>
    <submittedName>
        <fullName evidence="2">Sulfoxide reductase heme-binding subunit YedZ</fullName>
    </submittedName>
</protein>
<feature type="transmembrane region" description="Helical" evidence="1">
    <location>
        <begin position="58"/>
        <end position="77"/>
    </location>
</feature>